<evidence type="ECO:0000313" key="10">
    <source>
        <dbReference type="EMBL" id="AKV00436.1"/>
    </source>
</evidence>
<keyword evidence="8" id="KW-0472">Membrane</keyword>
<dbReference type="Pfam" id="PF00069">
    <property type="entry name" value="Pkinase"/>
    <property type="match status" value="1"/>
</dbReference>
<dbReference type="InterPro" id="IPR000719">
    <property type="entry name" value="Prot_kinase_dom"/>
</dbReference>
<reference evidence="10 11" key="1">
    <citation type="submission" date="2015-08" db="EMBL/GenBank/DDBJ databases">
        <authorList>
            <person name="Babu N.S."/>
            <person name="Beckwith C.J."/>
            <person name="Beseler K.G."/>
            <person name="Brison A."/>
            <person name="Carone J.V."/>
            <person name="Caskin T.P."/>
            <person name="Diamond M."/>
            <person name="Durham M.E."/>
            <person name="Foxe J.M."/>
            <person name="Go M."/>
            <person name="Henderson B.A."/>
            <person name="Jones I.B."/>
            <person name="McGettigan J.A."/>
            <person name="Micheletti S.J."/>
            <person name="Nasrallah M.E."/>
            <person name="Ortiz D."/>
            <person name="Piller C.R."/>
            <person name="Privatt S.R."/>
            <person name="Schneider S.L."/>
            <person name="Sharp S."/>
            <person name="Smith T.C."/>
            <person name="Stanton J.D."/>
            <person name="Ullery H.E."/>
            <person name="Wilson R.J."/>
            <person name="Serrano M.G."/>
            <person name="Buck G."/>
            <person name="Lee V."/>
            <person name="Wang Y."/>
            <person name="Carvalho R."/>
            <person name="Voegtly L."/>
            <person name="Shi R."/>
            <person name="Duckworth R."/>
            <person name="Johnson A."/>
            <person name="Loviza R."/>
            <person name="Walstead R."/>
            <person name="Shah Z."/>
            <person name="Kiflezghi M."/>
            <person name="Wade K."/>
            <person name="Ball S.L."/>
            <person name="Bradley K.W."/>
            <person name="Asai D.J."/>
            <person name="Bowman C.A."/>
            <person name="Russell D.A."/>
            <person name="Pope W.H."/>
            <person name="Jacobs-Sera D."/>
            <person name="Hendrix R.W."/>
            <person name="Hatfull G.F."/>
        </authorList>
    </citation>
    <scope>NUCLEOTIDE SEQUENCE [LARGE SCALE GENOMIC DNA]</scope>
    <source>
        <strain evidence="10 11">DSM 27648</strain>
    </source>
</reference>
<evidence type="ECO:0000256" key="2">
    <source>
        <dbReference type="ARBA" id="ARBA00022527"/>
    </source>
</evidence>
<dbReference type="PANTHER" id="PTHR43289:SF6">
    <property type="entry name" value="SERINE_THREONINE-PROTEIN KINASE NEKL-3"/>
    <property type="match status" value="1"/>
</dbReference>
<evidence type="ECO:0000259" key="9">
    <source>
        <dbReference type="PROSITE" id="PS50011"/>
    </source>
</evidence>
<dbReference type="GO" id="GO:0005524">
    <property type="term" value="F:ATP binding"/>
    <property type="evidence" value="ECO:0007669"/>
    <property type="project" value="UniProtKB-KW"/>
</dbReference>
<organism evidence="10 11">
    <name type="scientific">Labilithrix luteola</name>
    <dbReference type="NCBI Taxonomy" id="1391654"/>
    <lineage>
        <taxon>Bacteria</taxon>
        <taxon>Pseudomonadati</taxon>
        <taxon>Myxococcota</taxon>
        <taxon>Polyangia</taxon>
        <taxon>Polyangiales</taxon>
        <taxon>Labilitrichaceae</taxon>
        <taxon>Labilithrix</taxon>
    </lineage>
</organism>
<proteinExistence type="predicted"/>
<accession>A0A0K1Q3M5</accession>
<keyword evidence="8" id="KW-0812">Transmembrane</keyword>
<evidence type="ECO:0000256" key="3">
    <source>
        <dbReference type="ARBA" id="ARBA00022679"/>
    </source>
</evidence>
<dbReference type="EMBL" id="CP012333">
    <property type="protein sequence ID" value="AKV00436.1"/>
    <property type="molecule type" value="Genomic_DNA"/>
</dbReference>
<keyword evidence="6" id="KW-0067">ATP-binding</keyword>
<keyword evidence="8" id="KW-1133">Transmembrane helix</keyword>
<dbReference type="Proteomes" id="UP000064967">
    <property type="component" value="Chromosome"/>
</dbReference>
<keyword evidence="5 10" id="KW-0418">Kinase</keyword>
<dbReference type="InterPro" id="IPR008271">
    <property type="entry name" value="Ser/Thr_kinase_AS"/>
</dbReference>
<dbReference type="FunFam" id="1.10.510.10:FF:000021">
    <property type="entry name" value="Serine/threonine protein kinase"/>
    <property type="match status" value="1"/>
</dbReference>
<feature type="region of interest" description="Disordered" evidence="7">
    <location>
        <begin position="443"/>
        <end position="464"/>
    </location>
</feature>
<dbReference type="Gene3D" id="1.10.510.10">
    <property type="entry name" value="Transferase(Phosphotransferase) domain 1"/>
    <property type="match status" value="1"/>
</dbReference>
<dbReference type="KEGG" id="llu:AKJ09_07099"/>
<sequence length="546" mass="58142">MYLAQHELMQKRVAVKLLHADLADDTEAVARFRREAEASSHLEHPNVVAATDFGRTDDGQYFLVMDYVEGTLLRAALAPGPLSTTRALRIARQIALALGRAHRAGIVHRDIKPENIMLVRRDDDPEVVKVLDFGIARVEADSAPDSSSQPLTRAGSVLGTPEYMSPEQAVGEAATAASDLYALGIVLYEMLAGVRPFDGDASTMMTMHLVGQVPTMAERAPSARVPPAIEAFVHGMLEKDRAARPASAEAVVEAIDELARAHVRAPAPEKAVATAHTGPTVGALAEFLRFAKNRSRELTIGGLAIVAALVGALVVTHFVRAARTQPSGLVANAARAATSASPDAIHRAAVLGIPALEDLSHTYPEDVAILRELAFAYDGAGRPSDALRVVERAANGAKGPMPRDLVRIIVRAASKFDSSDEAFRLLEGPLGQDGVEALLELSSDTSTTAETRERASRSLTKPSVRKNASESTGFLLDLKAATSCESRRQLLGRGVDLADARALPALRALRNTHGCGRHGTDDCHKCLRSDPSLERAIRAAGARAAQ</sequence>
<dbReference type="SUPFAM" id="SSF56112">
    <property type="entry name" value="Protein kinase-like (PK-like)"/>
    <property type="match status" value="1"/>
</dbReference>
<evidence type="ECO:0000313" key="11">
    <source>
        <dbReference type="Proteomes" id="UP000064967"/>
    </source>
</evidence>
<evidence type="ECO:0000256" key="1">
    <source>
        <dbReference type="ARBA" id="ARBA00012513"/>
    </source>
</evidence>
<dbReference type="GO" id="GO:0004674">
    <property type="term" value="F:protein serine/threonine kinase activity"/>
    <property type="evidence" value="ECO:0007669"/>
    <property type="project" value="UniProtKB-KW"/>
</dbReference>
<dbReference type="Gene3D" id="3.30.200.20">
    <property type="entry name" value="Phosphorylase Kinase, domain 1"/>
    <property type="match status" value="1"/>
</dbReference>
<evidence type="ECO:0000256" key="4">
    <source>
        <dbReference type="ARBA" id="ARBA00022741"/>
    </source>
</evidence>
<gene>
    <name evidence="10" type="ORF">AKJ09_07099</name>
</gene>
<keyword evidence="4" id="KW-0547">Nucleotide-binding</keyword>
<dbReference type="PROSITE" id="PS50011">
    <property type="entry name" value="PROTEIN_KINASE_DOM"/>
    <property type="match status" value="1"/>
</dbReference>
<dbReference type="InterPro" id="IPR011009">
    <property type="entry name" value="Kinase-like_dom_sf"/>
</dbReference>
<dbReference type="EC" id="2.7.11.1" evidence="1"/>
<evidence type="ECO:0000256" key="7">
    <source>
        <dbReference type="SAM" id="MobiDB-lite"/>
    </source>
</evidence>
<dbReference type="SMART" id="SM00220">
    <property type="entry name" value="S_TKc"/>
    <property type="match status" value="1"/>
</dbReference>
<feature type="transmembrane region" description="Helical" evidence="8">
    <location>
        <begin position="298"/>
        <end position="319"/>
    </location>
</feature>
<dbReference type="PANTHER" id="PTHR43289">
    <property type="entry name" value="MITOGEN-ACTIVATED PROTEIN KINASE KINASE KINASE 20-RELATED"/>
    <property type="match status" value="1"/>
</dbReference>
<protein>
    <recommendedName>
        <fullName evidence="1">non-specific serine/threonine protein kinase</fullName>
        <ecNumber evidence="1">2.7.11.1</ecNumber>
    </recommendedName>
</protein>
<keyword evidence="3" id="KW-0808">Transferase</keyword>
<dbReference type="AlphaFoldDB" id="A0A0K1Q3M5"/>
<evidence type="ECO:0000256" key="6">
    <source>
        <dbReference type="ARBA" id="ARBA00022840"/>
    </source>
</evidence>
<keyword evidence="11" id="KW-1185">Reference proteome</keyword>
<dbReference type="STRING" id="1391654.AKJ09_07099"/>
<evidence type="ECO:0000256" key="5">
    <source>
        <dbReference type="ARBA" id="ARBA00022777"/>
    </source>
</evidence>
<evidence type="ECO:0000256" key="8">
    <source>
        <dbReference type="SAM" id="Phobius"/>
    </source>
</evidence>
<keyword evidence="2 10" id="KW-0723">Serine/threonine-protein kinase</keyword>
<dbReference type="CDD" id="cd14014">
    <property type="entry name" value="STKc_PknB_like"/>
    <property type="match status" value="1"/>
</dbReference>
<feature type="domain" description="Protein kinase" evidence="9">
    <location>
        <begin position="1"/>
        <end position="259"/>
    </location>
</feature>
<dbReference type="PROSITE" id="PS00108">
    <property type="entry name" value="PROTEIN_KINASE_ST"/>
    <property type="match status" value="1"/>
</dbReference>
<name>A0A0K1Q3M5_9BACT</name>